<reference evidence="1 2" key="2">
    <citation type="journal article" date="2012" name="Environ. Microbiol.">
        <title>Characterization of the first alginolytic operons in a marine bacterium: from their emergence in marine Flavobacteriia to their independent transfers to marine Proteobacteria and human gut Bacteroides.</title>
        <authorList>
            <person name="Thomas F."/>
            <person name="Barbeyron T."/>
            <person name="Tonon T."/>
            <person name="Genicot S."/>
            <person name="Czjzek M."/>
            <person name="Michel G."/>
        </authorList>
    </citation>
    <scope>NUCLEOTIDE SEQUENCE [LARGE SCALE GENOMIC DNA]</scope>
    <source>
        <strain evidence="2">DSM 12802 / CCUG 47099 / CIP 106680 / NCIMB 13871 / Dsij</strain>
    </source>
</reference>
<name>G0L831_ZOBGA</name>
<dbReference type="Gene3D" id="3.40.50.620">
    <property type="entry name" value="HUPs"/>
    <property type="match status" value="1"/>
</dbReference>
<dbReference type="AlphaFoldDB" id="G0L831"/>
<dbReference type="InterPro" id="IPR014729">
    <property type="entry name" value="Rossmann-like_a/b/a_fold"/>
</dbReference>
<dbReference type="OrthoDB" id="693367at2"/>
<dbReference type="EMBL" id="FP476056">
    <property type="protein sequence ID" value="CAZ97902.1"/>
    <property type="molecule type" value="Genomic_DNA"/>
</dbReference>
<dbReference type="PATRIC" id="fig|63186.3.peg.3685"/>
<dbReference type="RefSeq" id="WP_013995092.1">
    <property type="nucleotide sequence ID" value="NC_015844.1"/>
</dbReference>
<evidence type="ECO:0008006" key="3">
    <source>
        <dbReference type="Google" id="ProtNLM"/>
    </source>
</evidence>
<gene>
    <name evidence="1" type="ordered locus">zobellia_3764</name>
</gene>
<sequence length="575" mass="65878">MSKIICAHFKNPNSKNTEKKLISICKKIAPNNITPNPTKILYSKSGISAIMNPMKTLSIFGDNILLGNAFSGTDKPWHSCDVNELDGSFAIFRNTPETSECITDSVATRTIWYYFDSHTFLASTSQRAIILFLESFEFNDQCIPWMLSTGSLGPVHSWDKRINRIPPYSSLTLDKKKWTIKINTKPIFFKSSKKTRSFYKKQFYTVITNTIKNSKIDLSKWTLPLSGGYDSRGLLFFLLKSSDKKPKTITWGLKSSRFKEKNDAFIAKEVAKALNVSNKYYHTDLSNKESTEDIFNRFILNGEGRVDHIGGYMDGFHIWKTLFENNVEGTIRGDVGFGLSRSVSSEINVRYAIGMATCSDYINLNTYCKQYNLPFEQIPSHLNKKANETLEEWRDRLYHQFRIPTILAALSDLKLGYVEQATPFLSNKILELARSTPDNLRTKKKLFKEIVNSFEPKLEYATQGANENYTSTLKKQEVVEVLKAMLVSSDAKKIFPTPFLDKIEKSMKTEARLNGTKTSKKDSMILYAKKITPNFVKKMIAIKQPYLSLDNNLLAFRIYIITYMFRLLHSEVKEL</sequence>
<dbReference type="SUPFAM" id="SSF52402">
    <property type="entry name" value="Adenine nucleotide alpha hydrolases-like"/>
    <property type="match status" value="1"/>
</dbReference>
<dbReference type="STRING" id="63186.ZOBELLIA_3764"/>
<reference evidence="2" key="1">
    <citation type="submission" date="2009-07" db="EMBL/GenBank/DDBJ databases">
        <title>Complete genome sequence of Zobellia galactanivorans Dsij.</title>
        <authorList>
            <consortium name="Genoscope - CEA"/>
        </authorList>
    </citation>
    <scope>NUCLEOTIDE SEQUENCE [LARGE SCALE GENOMIC DNA]</scope>
    <source>
        <strain evidence="2">DSM 12802 / CCUG 47099 / CIP 106680 / NCIMB 13871 / Dsij</strain>
    </source>
</reference>
<evidence type="ECO:0000313" key="2">
    <source>
        <dbReference type="Proteomes" id="UP000008898"/>
    </source>
</evidence>
<dbReference type="KEGG" id="zga:ZOBELLIA_3764"/>
<dbReference type="Proteomes" id="UP000008898">
    <property type="component" value="Chromosome"/>
</dbReference>
<accession>G0L831</accession>
<organism evidence="1 2">
    <name type="scientific">Zobellia galactanivorans (strain DSM 12802 / CCUG 47099 / CIP 106680 / NCIMB 13871 / Dsij)</name>
    <dbReference type="NCBI Taxonomy" id="63186"/>
    <lineage>
        <taxon>Bacteria</taxon>
        <taxon>Pseudomonadati</taxon>
        <taxon>Bacteroidota</taxon>
        <taxon>Flavobacteriia</taxon>
        <taxon>Flavobacteriales</taxon>
        <taxon>Flavobacteriaceae</taxon>
        <taxon>Zobellia</taxon>
    </lineage>
</organism>
<dbReference type="HOGENOM" id="CLU_477997_0_0_10"/>
<proteinExistence type="predicted"/>
<evidence type="ECO:0000313" key="1">
    <source>
        <dbReference type="EMBL" id="CAZ97902.1"/>
    </source>
</evidence>
<protein>
    <recommendedName>
        <fullName evidence="3">Asparagine synthetase domain-containing protein</fullName>
    </recommendedName>
</protein>
<keyword evidence="2" id="KW-1185">Reference proteome</keyword>